<gene>
    <name evidence="1" type="ORF">NTEN_LOCUS16356</name>
</gene>
<proteinExistence type="predicted"/>
<keyword evidence="2" id="KW-1185">Reference proteome</keyword>
<dbReference type="AlphaFoldDB" id="A0A6H5HDC3"/>
<accession>A0A6H5HDC3</accession>
<dbReference type="Proteomes" id="UP000479000">
    <property type="component" value="Unassembled WGS sequence"/>
</dbReference>
<name>A0A6H5HDC3_9HEMI</name>
<protein>
    <submittedName>
        <fullName evidence="1">Uncharacterized protein</fullName>
    </submittedName>
</protein>
<evidence type="ECO:0000313" key="2">
    <source>
        <dbReference type="Proteomes" id="UP000479000"/>
    </source>
</evidence>
<sequence>MEKINIATFGHKFGHKFGPKEDFNQLTLSTSADDERLLQRKELTEYSRADSRTGLNPTCNIVQKHRGVNIDVKIIDILKNIDA</sequence>
<dbReference type="EMBL" id="CADCXU010024128">
    <property type="protein sequence ID" value="CAB0011401.1"/>
    <property type="molecule type" value="Genomic_DNA"/>
</dbReference>
<organism evidence="1 2">
    <name type="scientific">Nesidiocoris tenuis</name>
    <dbReference type="NCBI Taxonomy" id="355587"/>
    <lineage>
        <taxon>Eukaryota</taxon>
        <taxon>Metazoa</taxon>
        <taxon>Ecdysozoa</taxon>
        <taxon>Arthropoda</taxon>
        <taxon>Hexapoda</taxon>
        <taxon>Insecta</taxon>
        <taxon>Pterygota</taxon>
        <taxon>Neoptera</taxon>
        <taxon>Paraneoptera</taxon>
        <taxon>Hemiptera</taxon>
        <taxon>Heteroptera</taxon>
        <taxon>Panheteroptera</taxon>
        <taxon>Cimicomorpha</taxon>
        <taxon>Miridae</taxon>
        <taxon>Dicyphina</taxon>
        <taxon>Nesidiocoris</taxon>
    </lineage>
</organism>
<reference evidence="1 2" key="1">
    <citation type="submission" date="2020-02" db="EMBL/GenBank/DDBJ databases">
        <authorList>
            <person name="Ferguson B K."/>
        </authorList>
    </citation>
    <scope>NUCLEOTIDE SEQUENCE [LARGE SCALE GENOMIC DNA]</scope>
</reference>
<evidence type="ECO:0000313" key="1">
    <source>
        <dbReference type="EMBL" id="CAB0011401.1"/>
    </source>
</evidence>